<accession>A0A8S3TYA7</accession>
<keyword evidence="1" id="KW-0479">Metal-binding</keyword>
<gene>
    <name evidence="3" type="ORF">MEDL_48796</name>
</gene>
<evidence type="ECO:0000313" key="4">
    <source>
        <dbReference type="Proteomes" id="UP000683360"/>
    </source>
</evidence>
<reference evidence="3" key="1">
    <citation type="submission" date="2021-03" db="EMBL/GenBank/DDBJ databases">
        <authorList>
            <person name="Bekaert M."/>
        </authorList>
    </citation>
    <scope>NUCLEOTIDE SEQUENCE</scope>
</reference>
<dbReference type="AlphaFoldDB" id="A0A8S3TYA7"/>
<keyword evidence="4" id="KW-1185">Reference proteome</keyword>
<evidence type="ECO:0000259" key="2">
    <source>
        <dbReference type="PROSITE" id="PS50966"/>
    </source>
</evidence>
<evidence type="ECO:0000256" key="1">
    <source>
        <dbReference type="PROSITE-ProRule" id="PRU00325"/>
    </source>
</evidence>
<dbReference type="EMBL" id="CAJPWZ010002346">
    <property type="protein sequence ID" value="CAG2236261.1"/>
    <property type="molecule type" value="Genomic_DNA"/>
</dbReference>
<dbReference type="OrthoDB" id="6157757at2759"/>
<dbReference type="Pfam" id="PF04434">
    <property type="entry name" value="SWIM"/>
    <property type="match status" value="1"/>
</dbReference>
<name>A0A8S3TYA7_MYTED</name>
<sequence>MSTPSTEKPETEANTISKLQDELRELRGFREPSHRGRHIVLIVEGGGEEEDFPPFNNPQAVQRHFGKAQRADYLLSKFKVGGVGVLLVRGDGVLLVRGDGVLLALVDGVLLALVDGVLLEVGDEFFYLHLALYKEYNIQSLDNYRKYSNDVPEFLRRRPRKCVDHCLARIPPAATLIPIENMEVNHDMLVRSVESDSVYQVRLNDDLPKCSCPDWRKHHWSCKHMLAVMMNMPNKDWNTLPEYLKSNPSF</sequence>
<keyword evidence="1" id="KW-0863">Zinc-finger</keyword>
<proteinExistence type="predicted"/>
<dbReference type="PROSITE" id="PS50966">
    <property type="entry name" value="ZF_SWIM"/>
    <property type="match status" value="1"/>
</dbReference>
<keyword evidence="1" id="KW-0862">Zinc</keyword>
<dbReference type="PANTHER" id="PTHR47456:SF1">
    <property type="entry name" value="PHD-TYPE DOMAIN-CONTAINING PROTEIN"/>
    <property type="match status" value="1"/>
</dbReference>
<dbReference type="PANTHER" id="PTHR47456">
    <property type="entry name" value="PHD-TYPE DOMAIN-CONTAINING PROTEIN"/>
    <property type="match status" value="1"/>
</dbReference>
<evidence type="ECO:0000313" key="3">
    <source>
        <dbReference type="EMBL" id="CAG2236261.1"/>
    </source>
</evidence>
<organism evidence="3 4">
    <name type="scientific">Mytilus edulis</name>
    <name type="common">Blue mussel</name>
    <dbReference type="NCBI Taxonomy" id="6550"/>
    <lineage>
        <taxon>Eukaryota</taxon>
        <taxon>Metazoa</taxon>
        <taxon>Spiralia</taxon>
        <taxon>Lophotrochozoa</taxon>
        <taxon>Mollusca</taxon>
        <taxon>Bivalvia</taxon>
        <taxon>Autobranchia</taxon>
        <taxon>Pteriomorphia</taxon>
        <taxon>Mytilida</taxon>
        <taxon>Mytiloidea</taxon>
        <taxon>Mytilidae</taxon>
        <taxon>Mytilinae</taxon>
        <taxon>Mytilus</taxon>
    </lineage>
</organism>
<dbReference type="Proteomes" id="UP000683360">
    <property type="component" value="Unassembled WGS sequence"/>
</dbReference>
<protein>
    <recommendedName>
        <fullName evidence="2">SWIM-type domain-containing protein</fullName>
    </recommendedName>
</protein>
<dbReference type="InterPro" id="IPR007527">
    <property type="entry name" value="Znf_SWIM"/>
</dbReference>
<comment type="caution">
    <text evidence="3">The sequence shown here is derived from an EMBL/GenBank/DDBJ whole genome shotgun (WGS) entry which is preliminary data.</text>
</comment>
<feature type="domain" description="SWIM-type" evidence="2">
    <location>
        <begin position="199"/>
        <end position="233"/>
    </location>
</feature>
<dbReference type="GO" id="GO:0008270">
    <property type="term" value="F:zinc ion binding"/>
    <property type="evidence" value="ECO:0007669"/>
    <property type="project" value="UniProtKB-KW"/>
</dbReference>